<dbReference type="GO" id="GO:0015846">
    <property type="term" value="P:polyamine transport"/>
    <property type="evidence" value="ECO:0007669"/>
    <property type="project" value="InterPro"/>
</dbReference>
<keyword evidence="2" id="KW-0813">Transport</keyword>
<dbReference type="InterPro" id="IPR001188">
    <property type="entry name" value="Sperm_putr-bd"/>
</dbReference>
<dbReference type="PRINTS" id="PR00909">
    <property type="entry name" value="SPERMDNBNDNG"/>
</dbReference>
<evidence type="ECO:0000256" key="5">
    <source>
        <dbReference type="PIRSR" id="PIRSR019574-1"/>
    </source>
</evidence>
<evidence type="ECO:0000256" key="3">
    <source>
        <dbReference type="ARBA" id="ARBA00022729"/>
    </source>
</evidence>
<feature type="binding site" evidence="5">
    <location>
        <position position="104"/>
    </location>
    <ligand>
        <name>spermidine</name>
        <dbReference type="ChEBI" id="CHEBI:57834"/>
    </ligand>
</feature>
<accession>A0A8J7P6T9</accession>
<dbReference type="EMBL" id="JAFLCK010000001">
    <property type="protein sequence ID" value="MBN8658996.1"/>
    <property type="molecule type" value="Genomic_DNA"/>
</dbReference>
<dbReference type="Pfam" id="PF13416">
    <property type="entry name" value="SBP_bac_8"/>
    <property type="match status" value="1"/>
</dbReference>
<keyword evidence="4" id="KW-0574">Periplasm</keyword>
<evidence type="ECO:0000313" key="6">
    <source>
        <dbReference type="EMBL" id="MBN8658996.1"/>
    </source>
</evidence>
<dbReference type="PIRSF" id="PIRSF019574">
    <property type="entry name" value="Periplasmic_polyamine_BP"/>
    <property type="match status" value="1"/>
</dbReference>
<dbReference type="AlphaFoldDB" id="A0A8J7P6T9"/>
<feature type="binding site" evidence="5">
    <location>
        <begin position="198"/>
        <end position="201"/>
    </location>
    <ligand>
        <name>spermidine</name>
        <dbReference type="ChEBI" id="CHEBI:57834"/>
    </ligand>
</feature>
<comment type="caution">
    <text evidence="6">The sequence shown here is derived from an EMBL/GenBank/DDBJ whole genome shotgun (WGS) entry which is preliminary data.</text>
</comment>
<evidence type="ECO:0000256" key="1">
    <source>
        <dbReference type="ARBA" id="ARBA00004418"/>
    </source>
</evidence>
<name>A0A8J7P6T9_9BACT</name>
<dbReference type="GO" id="GO:0019808">
    <property type="term" value="F:polyamine binding"/>
    <property type="evidence" value="ECO:0007669"/>
    <property type="project" value="InterPro"/>
</dbReference>
<gene>
    <name evidence="6" type="ORF">J0M35_01435</name>
</gene>
<dbReference type="SUPFAM" id="SSF53850">
    <property type="entry name" value="Periplasmic binding protein-like II"/>
    <property type="match status" value="1"/>
</dbReference>
<proteinExistence type="predicted"/>
<keyword evidence="3" id="KW-0732">Signal</keyword>
<evidence type="ECO:0000256" key="2">
    <source>
        <dbReference type="ARBA" id="ARBA00022448"/>
    </source>
</evidence>
<sequence>MNDFEADRHLTEPFSRRRFLKGGAQALAAFQALQLFGCAEPSRQNEKQLNILNWADYLHPDAIPEFQKRYGIEVVYDTFASNEALLAKLQAGGTKYDIIVPSSYMVKNLKKLSLLAELEHDRITGMKGLMPRFLNAQFDPGLRYCMPYTWGTTGIGYNEKILDKSGGSPALASGDRQRLSWNLFFDQRFANRITLLDDAREAIGMSLKRSGYSYNTVNVAELEMAAQSLKEQKKLIMCYSSDQVIVALSSGDSLLSQVYSGDAYQARRENKDVRYVIPSEGASIWTDNFCIPRQAPHKENAYKWINYMLEPEVSAACANFTHYATANYLAFKGVDPELKQDPNLYPPESVLQRCEELHDIGKAVFLYDRLWTEIKCA</sequence>
<organism evidence="6 7">
    <name type="scientific">Candidatus Obscuribacter phosphatis</name>
    <dbReference type="NCBI Taxonomy" id="1906157"/>
    <lineage>
        <taxon>Bacteria</taxon>
        <taxon>Bacillati</taxon>
        <taxon>Candidatus Melainabacteria</taxon>
        <taxon>Candidatus Obscuribacterales</taxon>
        <taxon>Candidatus Obscuribacteraceae</taxon>
        <taxon>Candidatus Obscuribacter</taxon>
    </lineage>
</organism>
<dbReference type="PANTHER" id="PTHR30222:SF17">
    <property type="entry name" value="SPERMIDINE_PUTRESCINE-BINDING PERIPLASMIC PROTEIN"/>
    <property type="match status" value="1"/>
</dbReference>
<comment type="subcellular location">
    <subcellularLocation>
        <location evidence="1">Periplasm</location>
    </subcellularLocation>
</comment>
<dbReference type="Proteomes" id="UP000664277">
    <property type="component" value="Unassembled WGS sequence"/>
</dbReference>
<dbReference type="Gene3D" id="3.40.190.10">
    <property type="entry name" value="Periplasmic binding protein-like II"/>
    <property type="match status" value="2"/>
</dbReference>
<dbReference type="InterPro" id="IPR006059">
    <property type="entry name" value="SBP"/>
</dbReference>
<evidence type="ECO:0000256" key="4">
    <source>
        <dbReference type="ARBA" id="ARBA00022764"/>
    </source>
</evidence>
<dbReference type="PANTHER" id="PTHR30222">
    <property type="entry name" value="SPERMIDINE/PUTRESCINE-BINDING PERIPLASMIC PROTEIN"/>
    <property type="match status" value="1"/>
</dbReference>
<dbReference type="GO" id="GO:0042597">
    <property type="term" value="C:periplasmic space"/>
    <property type="evidence" value="ECO:0007669"/>
    <property type="project" value="UniProtKB-SubCell"/>
</dbReference>
<protein>
    <submittedName>
        <fullName evidence="6">Spermidine/putrescine ABC transporter substrate-binding protein</fullName>
    </submittedName>
</protein>
<evidence type="ECO:0000313" key="7">
    <source>
        <dbReference type="Proteomes" id="UP000664277"/>
    </source>
</evidence>
<dbReference type="CDD" id="cd13590">
    <property type="entry name" value="PBP2_PotD_PotF_like"/>
    <property type="match status" value="1"/>
</dbReference>
<reference evidence="6" key="1">
    <citation type="submission" date="2021-02" db="EMBL/GenBank/DDBJ databases">
        <title>Genome-Resolved Metagenomics of a Microbial Community Performing Photosynthetic Biological Nutrient Removal.</title>
        <authorList>
            <person name="Mcdaniel E.A."/>
        </authorList>
    </citation>
    <scope>NUCLEOTIDE SEQUENCE</scope>
    <source>
        <strain evidence="6">UWPOB_OBS1</strain>
    </source>
</reference>